<dbReference type="AlphaFoldDB" id="A0A165LVY1"/>
<evidence type="ECO:0000313" key="1">
    <source>
        <dbReference type="EMBL" id="KZV98406.1"/>
    </source>
</evidence>
<dbReference type="EMBL" id="KV425919">
    <property type="protein sequence ID" value="KZV98406.1"/>
    <property type="molecule type" value="Genomic_DNA"/>
</dbReference>
<sequence length="102" mass="11339">MEHRRVSSVLAKNERGKQQIRCSLLSDMRNSCAPRDTTTDSEVFGAFDGMATKGLRHRWRVRVQRGVRDIRTSASTRVWSSCGDSAACRGVATGIPTSLVRE</sequence>
<gene>
    <name evidence="1" type="ORF">EXIGLDRAFT_728137</name>
</gene>
<organism evidence="1 2">
    <name type="scientific">Exidia glandulosa HHB12029</name>
    <dbReference type="NCBI Taxonomy" id="1314781"/>
    <lineage>
        <taxon>Eukaryota</taxon>
        <taxon>Fungi</taxon>
        <taxon>Dikarya</taxon>
        <taxon>Basidiomycota</taxon>
        <taxon>Agaricomycotina</taxon>
        <taxon>Agaricomycetes</taxon>
        <taxon>Auriculariales</taxon>
        <taxon>Exidiaceae</taxon>
        <taxon>Exidia</taxon>
    </lineage>
</organism>
<dbReference type="InParanoid" id="A0A165LVY1"/>
<reference evidence="1 2" key="1">
    <citation type="journal article" date="2016" name="Mol. Biol. Evol.">
        <title>Comparative Genomics of Early-Diverging Mushroom-Forming Fungi Provides Insights into the Origins of Lignocellulose Decay Capabilities.</title>
        <authorList>
            <person name="Nagy L.G."/>
            <person name="Riley R."/>
            <person name="Tritt A."/>
            <person name="Adam C."/>
            <person name="Daum C."/>
            <person name="Floudas D."/>
            <person name="Sun H."/>
            <person name="Yadav J.S."/>
            <person name="Pangilinan J."/>
            <person name="Larsson K.H."/>
            <person name="Matsuura K."/>
            <person name="Barry K."/>
            <person name="Labutti K."/>
            <person name="Kuo R."/>
            <person name="Ohm R.A."/>
            <person name="Bhattacharya S.S."/>
            <person name="Shirouzu T."/>
            <person name="Yoshinaga Y."/>
            <person name="Martin F.M."/>
            <person name="Grigoriev I.V."/>
            <person name="Hibbett D.S."/>
        </authorList>
    </citation>
    <scope>NUCLEOTIDE SEQUENCE [LARGE SCALE GENOMIC DNA]</scope>
    <source>
        <strain evidence="1 2">HHB12029</strain>
    </source>
</reference>
<accession>A0A165LVY1</accession>
<proteinExistence type="predicted"/>
<keyword evidence="2" id="KW-1185">Reference proteome</keyword>
<name>A0A165LVY1_EXIGL</name>
<evidence type="ECO:0000313" key="2">
    <source>
        <dbReference type="Proteomes" id="UP000077266"/>
    </source>
</evidence>
<dbReference type="Proteomes" id="UP000077266">
    <property type="component" value="Unassembled WGS sequence"/>
</dbReference>
<protein>
    <submittedName>
        <fullName evidence="1">Uncharacterized protein</fullName>
    </submittedName>
</protein>